<name>A0A0X3NV33_SCHSO</name>
<reference evidence="1" key="1">
    <citation type="submission" date="2016-01" db="EMBL/GenBank/DDBJ databases">
        <title>Reference transcriptome for the parasite Schistocephalus solidus: insights into the molecular evolution of parasitism.</title>
        <authorList>
            <person name="Hebert F.O."/>
            <person name="Grambauer S."/>
            <person name="Barber I."/>
            <person name="Landry C.R."/>
            <person name="Aubin-Horth N."/>
        </authorList>
    </citation>
    <scope>NUCLEOTIDE SEQUENCE</scope>
</reference>
<evidence type="ECO:0000313" key="1">
    <source>
        <dbReference type="EMBL" id="JAP43415.1"/>
    </source>
</evidence>
<proteinExistence type="predicted"/>
<gene>
    <name evidence="1" type="ORF">TR87035</name>
</gene>
<dbReference type="EMBL" id="GEEE01019810">
    <property type="protein sequence ID" value="JAP43415.1"/>
    <property type="molecule type" value="Transcribed_RNA"/>
</dbReference>
<dbReference type="AlphaFoldDB" id="A0A0X3NV33"/>
<sequence>MFVKTWKGFFVPSASVAREEDGLSCHAWEDTIRDTMEVGYIKHDHSRTKYKQASMQHFHFHLRLGNKLAENGACNFLSVTNKKIATFDAGMVVLVTGPLSIFILKPTRL</sequence>
<organism evidence="1">
    <name type="scientific">Schistocephalus solidus</name>
    <name type="common">Tapeworm</name>
    <dbReference type="NCBI Taxonomy" id="70667"/>
    <lineage>
        <taxon>Eukaryota</taxon>
        <taxon>Metazoa</taxon>
        <taxon>Spiralia</taxon>
        <taxon>Lophotrochozoa</taxon>
        <taxon>Platyhelminthes</taxon>
        <taxon>Cestoda</taxon>
        <taxon>Eucestoda</taxon>
        <taxon>Diphyllobothriidea</taxon>
        <taxon>Diphyllobothriidae</taxon>
        <taxon>Schistocephalus</taxon>
    </lineage>
</organism>
<accession>A0A0X3NV33</accession>
<protein>
    <submittedName>
        <fullName evidence="1">Uncharacterized protein</fullName>
    </submittedName>
</protein>